<gene>
    <name evidence="1" type="ORF">CAL29_07225</name>
</gene>
<organism evidence="1 2">
    <name type="scientific">Bordetella genomosp. 10</name>
    <dbReference type="NCBI Taxonomy" id="1416804"/>
    <lineage>
        <taxon>Bacteria</taxon>
        <taxon>Pseudomonadati</taxon>
        <taxon>Pseudomonadota</taxon>
        <taxon>Betaproteobacteria</taxon>
        <taxon>Burkholderiales</taxon>
        <taxon>Alcaligenaceae</taxon>
        <taxon>Bordetella</taxon>
    </lineage>
</organism>
<proteinExistence type="predicted"/>
<comment type="caution">
    <text evidence="1">The sequence shown here is derived from an EMBL/GenBank/DDBJ whole genome shotgun (WGS) entry which is preliminary data.</text>
</comment>
<evidence type="ECO:0000313" key="1">
    <source>
        <dbReference type="EMBL" id="OZI38127.1"/>
    </source>
</evidence>
<evidence type="ECO:0000313" key="2">
    <source>
        <dbReference type="Proteomes" id="UP000216020"/>
    </source>
</evidence>
<protein>
    <submittedName>
        <fullName evidence="1">Uncharacterized protein</fullName>
    </submittedName>
</protein>
<dbReference type="OrthoDB" id="8887965at2"/>
<dbReference type="RefSeq" id="WP_094852226.1">
    <property type="nucleotide sequence ID" value="NZ_NEVM01000001.1"/>
</dbReference>
<dbReference type="AlphaFoldDB" id="A0A261SMC0"/>
<name>A0A261SMC0_9BORD</name>
<dbReference type="EMBL" id="NEVM01000001">
    <property type="protein sequence ID" value="OZI38127.1"/>
    <property type="molecule type" value="Genomic_DNA"/>
</dbReference>
<sequence>MLHAIQHAIESSDPRAAEIHADVQVLTKETQAHSWRSKIGKHLHQRIRAGDAPAFLLSQKELNAANGVKHEYHLAATMMLSQYVHTLPMSVQQLVEFQADTPQARNMSALPIQYSMGFLTRAITRMRAAFPHGRPALTAQQSRIFESWKTVIENGVRVPTAPTQG</sequence>
<reference evidence="2" key="1">
    <citation type="submission" date="2017-05" db="EMBL/GenBank/DDBJ databases">
        <title>Complete and WGS of Bordetella genogroups.</title>
        <authorList>
            <person name="Spilker T."/>
            <person name="Lipuma J."/>
        </authorList>
    </citation>
    <scope>NUCLEOTIDE SEQUENCE [LARGE SCALE GENOMIC DNA]</scope>
    <source>
        <strain evidence="2">AU16122</strain>
    </source>
</reference>
<accession>A0A261SMC0</accession>
<dbReference type="Proteomes" id="UP000216020">
    <property type="component" value="Unassembled WGS sequence"/>
</dbReference>
<keyword evidence="2" id="KW-1185">Reference proteome</keyword>